<proteinExistence type="predicted"/>
<dbReference type="Proteomes" id="UP000178606">
    <property type="component" value="Unassembled WGS sequence"/>
</dbReference>
<organism evidence="1 2">
    <name type="scientific">Handelsmanbacteria sp. (strain RIFCSPLOWO2_12_FULL_64_10)</name>
    <dbReference type="NCBI Taxonomy" id="1817868"/>
    <lineage>
        <taxon>Bacteria</taxon>
        <taxon>Candidatus Handelsmaniibacteriota</taxon>
    </lineage>
</organism>
<protein>
    <recommendedName>
        <fullName evidence="3">PD(D/E)XK endonuclease domain-containing protein</fullName>
    </recommendedName>
</protein>
<name>A0A1F6D120_HANXR</name>
<gene>
    <name evidence="1" type="ORF">A3F84_25975</name>
</gene>
<reference evidence="1 2" key="1">
    <citation type="journal article" date="2016" name="Nat. Commun.">
        <title>Thousands of microbial genomes shed light on interconnected biogeochemical processes in an aquifer system.</title>
        <authorList>
            <person name="Anantharaman K."/>
            <person name="Brown C.T."/>
            <person name="Hug L.A."/>
            <person name="Sharon I."/>
            <person name="Castelle C.J."/>
            <person name="Probst A.J."/>
            <person name="Thomas B.C."/>
            <person name="Singh A."/>
            <person name="Wilkins M.J."/>
            <person name="Karaoz U."/>
            <person name="Brodie E.L."/>
            <person name="Williams K.H."/>
            <person name="Hubbard S.S."/>
            <person name="Banfield J.F."/>
        </authorList>
    </citation>
    <scope>NUCLEOTIDE SEQUENCE [LARGE SCALE GENOMIC DNA]</scope>
    <source>
        <strain evidence="2">RIFCSPLOWO2_12_FULL_64_10</strain>
    </source>
</reference>
<evidence type="ECO:0000313" key="2">
    <source>
        <dbReference type="Proteomes" id="UP000178606"/>
    </source>
</evidence>
<dbReference type="AlphaFoldDB" id="A0A1F6D120"/>
<evidence type="ECO:0000313" key="1">
    <source>
        <dbReference type="EMBL" id="OGG54742.1"/>
    </source>
</evidence>
<sequence>MNTDDARFEAARILGNLGVSASELGYRAQALLAETLALMGTGIDAVARVGHPDVTARTAGRVLRIQVKATRQPSFSLHAEDVEGIRPQSPQEDGYLAVLDLRPPLTWICVRHARARVLVGRTVPLAMLKSMEDVQFSAQCTENCAQLLIEHQGSIDAFTFSLLRKRALAEGGIVS</sequence>
<dbReference type="EMBL" id="MFKF01000097">
    <property type="protein sequence ID" value="OGG54742.1"/>
    <property type="molecule type" value="Genomic_DNA"/>
</dbReference>
<comment type="caution">
    <text evidence="1">The sequence shown here is derived from an EMBL/GenBank/DDBJ whole genome shotgun (WGS) entry which is preliminary data.</text>
</comment>
<evidence type="ECO:0008006" key="3">
    <source>
        <dbReference type="Google" id="ProtNLM"/>
    </source>
</evidence>
<accession>A0A1F6D120</accession>